<evidence type="ECO:0000256" key="5">
    <source>
        <dbReference type="SAM" id="Phobius"/>
    </source>
</evidence>
<reference evidence="8" key="1">
    <citation type="submission" date="2023-07" db="EMBL/GenBank/DDBJ databases">
        <title>Chromosome-level Genome Assembly of Striped Snakehead (Channa striata).</title>
        <authorList>
            <person name="Liu H."/>
        </authorList>
    </citation>
    <scope>NUCLEOTIDE SEQUENCE</scope>
    <source>
        <strain evidence="8">Gz</strain>
        <tissue evidence="8">Muscle</tissue>
    </source>
</reference>
<evidence type="ECO:0000256" key="3">
    <source>
        <dbReference type="ARBA" id="ARBA00023319"/>
    </source>
</evidence>
<dbReference type="GO" id="GO:0050852">
    <property type="term" value="P:T cell receptor signaling pathway"/>
    <property type="evidence" value="ECO:0007669"/>
    <property type="project" value="TreeGrafter"/>
</dbReference>
<dbReference type="PROSITE" id="PS50835">
    <property type="entry name" value="IG_LIKE"/>
    <property type="match status" value="1"/>
</dbReference>
<protein>
    <recommendedName>
        <fullName evidence="7">Ig-like domain-containing protein</fullName>
    </recommendedName>
</protein>
<keyword evidence="2 5" id="KW-0472">Membrane</keyword>
<dbReference type="EMBL" id="JAUPFM010000229">
    <property type="protein sequence ID" value="KAK2810530.1"/>
    <property type="molecule type" value="Genomic_DNA"/>
</dbReference>
<keyword evidence="5" id="KW-1133">Transmembrane helix</keyword>
<comment type="subcellular location">
    <subcellularLocation>
        <location evidence="1">Membrane</location>
    </subcellularLocation>
</comment>
<dbReference type="Gene3D" id="2.60.40.10">
    <property type="entry name" value="Immunoglobulins"/>
    <property type="match status" value="1"/>
</dbReference>
<keyword evidence="9" id="KW-1185">Reference proteome</keyword>
<dbReference type="Pfam" id="PF07686">
    <property type="entry name" value="V-set"/>
    <property type="match status" value="1"/>
</dbReference>
<organism evidence="8 9">
    <name type="scientific">Channa striata</name>
    <name type="common">Snakehead murrel</name>
    <name type="synonym">Ophicephalus striatus</name>
    <dbReference type="NCBI Taxonomy" id="64152"/>
    <lineage>
        <taxon>Eukaryota</taxon>
        <taxon>Metazoa</taxon>
        <taxon>Chordata</taxon>
        <taxon>Craniata</taxon>
        <taxon>Vertebrata</taxon>
        <taxon>Euteleostomi</taxon>
        <taxon>Actinopterygii</taxon>
        <taxon>Neopterygii</taxon>
        <taxon>Teleostei</taxon>
        <taxon>Neoteleostei</taxon>
        <taxon>Acanthomorphata</taxon>
        <taxon>Anabantaria</taxon>
        <taxon>Anabantiformes</taxon>
        <taxon>Channoidei</taxon>
        <taxon>Channidae</taxon>
        <taxon>Channa</taxon>
    </lineage>
</organism>
<dbReference type="PANTHER" id="PTHR24100:SF151">
    <property type="entry name" value="ICOS LIGAND"/>
    <property type="match status" value="1"/>
</dbReference>
<sequence>MARSIFGLVPLFFSCLWLLSPGSVLEVKRGENVLLPCQAPRDASIVLLQWIRPDLKSDGDVFFYRDGRTYGNYQHPLFHGRVELRDPQMKDGDVSVVLKNVNVKDTGSYECLVGNKDSKPQLISSVQLQVKDFGDLKNSVSGGGAGHTEDGGDKDGGDKDSGHVGLAVGLSVVGVILVAVGGFLIFRKSQFQERNSY</sequence>
<feature type="signal peptide" evidence="6">
    <location>
        <begin position="1"/>
        <end position="26"/>
    </location>
</feature>
<evidence type="ECO:0000256" key="2">
    <source>
        <dbReference type="ARBA" id="ARBA00023136"/>
    </source>
</evidence>
<keyword evidence="5" id="KW-0812">Transmembrane</keyword>
<accession>A0AA88IVM5</accession>
<feature type="compositionally biased region" description="Basic and acidic residues" evidence="4">
    <location>
        <begin position="147"/>
        <end position="159"/>
    </location>
</feature>
<dbReference type="Proteomes" id="UP001187415">
    <property type="component" value="Unassembled WGS sequence"/>
</dbReference>
<dbReference type="InterPro" id="IPR013783">
    <property type="entry name" value="Ig-like_fold"/>
</dbReference>
<evidence type="ECO:0000259" key="7">
    <source>
        <dbReference type="PROSITE" id="PS50835"/>
    </source>
</evidence>
<feature type="domain" description="Ig-like" evidence="7">
    <location>
        <begin position="10"/>
        <end position="129"/>
    </location>
</feature>
<evidence type="ECO:0000313" key="9">
    <source>
        <dbReference type="Proteomes" id="UP001187415"/>
    </source>
</evidence>
<feature type="transmembrane region" description="Helical" evidence="5">
    <location>
        <begin position="164"/>
        <end position="186"/>
    </location>
</feature>
<dbReference type="InterPro" id="IPR036179">
    <property type="entry name" value="Ig-like_dom_sf"/>
</dbReference>
<feature type="region of interest" description="Disordered" evidence="4">
    <location>
        <begin position="139"/>
        <end position="159"/>
    </location>
</feature>
<dbReference type="SMART" id="SM00409">
    <property type="entry name" value="IG"/>
    <property type="match status" value="1"/>
</dbReference>
<dbReference type="PANTHER" id="PTHR24100">
    <property type="entry name" value="BUTYROPHILIN"/>
    <property type="match status" value="1"/>
</dbReference>
<dbReference type="AlphaFoldDB" id="A0AA88IVM5"/>
<dbReference type="InterPro" id="IPR003599">
    <property type="entry name" value="Ig_sub"/>
</dbReference>
<feature type="chain" id="PRO_5041662355" description="Ig-like domain-containing protein" evidence="6">
    <location>
        <begin position="27"/>
        <end position="197"/>
    </location>
</feature>
<dbReference type="InterPro" id="IPR050504">
    <property type="entry name" value="IgSF_BTN/MOG"/>
</dbReference>
<dbReference type="InterPro" id="IPR007110">
    <property type="entry name" value="Ig-like_dom"/>
</dbReference>
<comment type="caution">
    <text evidence="8">The sequence shown here is derived from an EMBL/GenBank/DDBJ whole genome shotgun (WGS) entry which is preliminary data.</text>
</comment>
<evidence type="ECO:0000256" key="4">
    <source>
        <dbReference type="SAM" id="MobiDB-lite"/>
    </source>
</evidence>
<name>A0AA88IVM5_CHASR</name>
<evidence type="ECO:0000256" key="6">
    <source>
        <dbReference type="SAM" id="SignalP"/>
    </source>
</evidence>
<dbReference type="GO" id="GO:0009897">
    <property type="term" value="C:external side of plasma membrane"/>
    <property type="evidence" value="ECO:0007669"/>
    <property type="project" value="TreeGrafter"/>
</dbReference>
<dbReference type="SUPFAM" id="SSF48726">
    <property type="entry name" value="Immunoglobulin"/>
    <property type="match status" value="1"/>
</dbReference>
<dbReference type="InterPro" id="IPR013106">
    <property type="entry name" value="Ig_V-set"/>
</dbReference>
<evidence type="ECO:0000256" key="1">
    <source>
        <dbReference type="ARBA" id="ARBA00004370"/>
    </source>
</evidence>
<gene>
    <name evidence="8" type="ORF">Q5P01_000380</name>
</gene>
<dbReference type="PROSITE" id="PS51257">
    <property type="entry name" value="PROKAR_LIPOPROTEIN"/>
    <property type="match status" value="1"/>
</dbReference>
<evidence type="ECO:0000313" key="8">
    <source>
        <dbReference type="EMBL" id="KAK2810530.1"/>
    </source>
</evidence>
<proteinExistence type="predicted"/>
<keyword evidence="6" id="KW-0732">Signal</keyword>
<dbReference type="GO" id="GO:0001817">
    <property type="term" value="P:regulation of cytokine production"/>
    <property type="evidence" value="ECO:0007669"/>
    <property type="project" value="TreeGrafter"/>
</dbReference>
<keyword evidence="3" id="KW-0393">Immunoglobulin domain</keyword>
<dbReference type="GO" id="GO:0005102">
    <property type="term" value="F:signaling receptor binding"/>
    <property type="evidence" value="ECO:0007669"/>
    <property type="project" value="TreeGrafter"/>
</dbReference>